<dbReference type="Proteomes" id="UP001224775">
    <property type="component" value="Unassembled WGS sequence"/>
</dbReference>
<evidence type="ECO:0000313" key="2">
    <source>
        <dbReference type="Proteomes" id="UP001224775"/>
    </source>
</evidence>
<proteinExistence type="predicted"/>
<comment type="caution">
    <text evidence="1">The sequence shown here is derived from an EMBL/GenBank/DDBJ whole genome shotgun (WGS) entry which is preliminary data.</text>
</comment>
<gene>
    <name evidence="1" type="ORF">QTG54_011686</name>
</gene>
<dbReference type="AlphaFoldDB" id="A0AAD9D946"/>
<evidence type="ECO:0000313" key="1">
    <source>
        <dbReference type="EMBL" id="KAK1737400.1"/>
    </source>
</evidence>
<protein>
    <submittedName>
        <fullName evidence="1">Uncharacterized protein</fullName>
    </submittedName>
</protein>
<organism evidence="1 2">
    <name type="scientific">Skeletonema marinoi</name>
    <dbReference type="NCBI Taxonomy" id="267567"/>
    <lineage>
        <taxon>Eukaryota</taxon>
        <taxon>Sar</taxon>
        <taxon>Stramenopiles</taxon>
        <taxon>Ochrophyta</taxon>
        <taxon>Bacillariophyta</taxon>
        <taxon>Coscinodiscophyceae</taxon>
        <taxon>Thalassiosirophycidae</taxon>
        <taxon>Thalassiosirales</taxon>
        <taxon>Skeletonemataceae</taxon>
        <taxon>Skeletonema</taxon>
        <taxon>Skeletonema marinoi-dohrnii complex</taxon>
    </lineage>
</organism>
<dbReference type="EMBL" id="JATAAI010000025">
    <property type="protein sequence ID" value="KAK1737400.1"/>
    <property type="molecule type" value="Genomic_DNA"/>
</dbReference>
<accession>A0AAD9D946</accession>
<keyword evidence="2" id="KW-1185">Reference proteome</keyword>
<sequence length="161" mass="17597">MISRDLRTVNLYSDGLGVEMDKEKERYHLEVAAIGGHPKLDTILGYIDGYVSKEDFAVALRAHQAAVDATKSPQRQSEAAGALEIAHAFEWGIQRSGLSAWKGDKPNWGLVRLLFCHCMRSKRSELSTPQAEDDFQGDGTHASSAAQLLALAVTPDLFVNA</sequence>
<reference evidence="1" key="1">
    <citation type="submission" date="2023-06" db="EMBL/GenBank/DDBJ databases">
        <title>Survivors Of The Sea: Transcriptome response of Skeletonema marinoi to long-term dormancy.</title>
        <authorList>
            <person name="Pinder M.I.M."/>
            <person name="Kourtchenko O."/>
            <person name="Robertson E.K."/>
            <person name="Larsson T."/>
            <person name="Maumus F."/>
            <person name="Osuna-Cruz C.M."/>
            <person name="Vancaester E."/>
            <person name="Stenow R."/>
            <person name="Vandepoele K."/>
            <person name="Ploug H."/>
            <person name="Bruchert V."/>
            <person name="Godhe A."/>
            <person name="Topel M."/>
        </authorList>
    </citation>
    <scope>NUCLEOTIDE SEQUENCE</scope>
    <source>
        <strain evidence="1">R05AC</strain>
    </source>
</reference>
<name>A0AAD9D946_9STRA</name>